<dbReference type="GO" id="GO:0006355">
    <property type="term" value="P:regulation of DNA-templated transcription"/>
    <property type="evidence" value="ECO:0007669"/>
    <property type="project" value="InterPro"/>
</dbReference>
<dbReference type="SUPFAM" id="SSF52540">
    <property type="entry name" value="P-loop containing nucleoside triphosphate hydrolases"/>
    <property type="match status" value="1"/>
</dbReference>
<evidence type="ECO:0000259" key="6">
    <source>
        <dbReference type="PROSITE" id="PS51755"/>
    </source>
</evidence>
<evidence type="ECO:0000313" key="8">
    <source>
        <dbReference type="Proteomes" id="UP000245992"/>
    </source>
</evidence>
<dbReference type="GO" id="GO:0000160">
    <property type="term" value="P:phosphorelay signal transduction system"/>
    <property type="evidence" value="ECO:0007669"/>
    <property type="project" value="UniProtKB-KW"/>
</dbReference>
<dbReference type="AlphaFoldDB" id="A0A2T7SZ23"/>
<evidence type="ECO:0000256" key="5">
    <source>
        <dbReference type="SAM" id="MobiDB-lite"/>
    </source>
</evidence>
<dbReference type="PRINTS" id="PR00364">
    <property type="entry name" value="DISEASERSIST"/>
</dbReference>
<dbReference type="InterPro" id="IPR036388">
    <property type="entry name" value="WH-like_DNA-bd_sf"/>
</dbReference>
<evidence type="ECO:0000256" key="4">
    <source>
        <dbReference type="PROSITE-ProRule" id="PRU01091"/>
    </source>
</evidence>
<dbReference type="PANTHER" id="PTHR47691:SF3">
    <property type="entry name" value="HTH-TYPE TRANSCRIPTIONAL REGULATOR RV0890C-RELATED"/>
    <property type="match status" value="1"/>
</dbReference>
<dbReference type="Pfam" id="PF00486">
    <property type="entry name" value="Trans_reg_C"/>
    <property type="match status" value="1"/>
</dbReference>
<dbReference type="EMBL" id="AZSP01000264">
    <property type="protein sequence ID" value="PVE08167.1"/>
    <property type="molecule type" value="Genomic_DNA"/>
</dbReference>
<evidence type="ECO:0000313" key="7">
    <source>
        <dbReference type="EMBL" id="PVE08167.1"/>
    </source>
</evidence>
<dbReference type="PANTHER" id="PTHR47691">
    <property type="entry name" value="REGULATOR-RELATED"/>
    <property type="match status" value="1"/>
</dbReference>
<accession>A0A2T7SZ23</accession>
<dbReference type="SMART" id="SM00862">
    <property type="entry name" value="Trans_reg_C"/>
    <property type="match status" value="1"/>
</dbReference>
<proteinExistence type="inferred from homology"/>
<sequence>MQFGVLGPLEVWATKERLVRVPEVKVRALLADLLAHNGRVVPADRLVEDLWGGSTLPANPVGALQAKVSQLRRALEEAEPGSRELITHRSPGYALKAPETSVDADRFRTLVARARTTEDPRAKATVLTDALALWRGPAFADFADEPFAQAAIASLEEEHLTAVEEHAEARLELGEHSMLIGELTTLVTSHPLRERLRVVQMRSLYRVGRSSEALDSYAELRRRLDEELGLTPGPAIEELQQAILRQDPKLQDAKGALHTIPGIRSRTNLPAGVNPLVGRHEALAEVTQLVRERRLVTLTGPGGVGKTRLATATARELDAEFPDGVWLVELAGLGGAGPAGPGPLAEHMMAVIGIREDSGTAGIVSSAGGSVQRLTGALGSRRLLLVLDNCEHVVDAVAELVSALMEAAPHLTLMTTSQEGLRIPGETVWPVPPLSLPLPGSDTATLRRSSAVQLFTARARAVDPSFVLDAVTAPKVTDICRRLDGLPLALELAATRLRTLGVQELLDRLDDRFRILNSGYRGAPQRQRTLQATIDWSWSLLSAQEQTLLRGLAVHAEGCTLEAVEDLCVSTEVSGDEVLDILARLVDRSLVIRTDSQPVPRYRLLESVAVYAQRKSQELGDAAELAARHLRHYTELAERARPHLHGRDQRHWLQILDAESANFQRALDEARRTGSAPWALRLANALTWYWFLRGRLGEGCRALANALGAEGEAPTADRAEAQTWYTGLGMLLGESGPGGDAPLDEDRPERTVGRARAEWFLGFAEWSLGALTAGEERMNSALTDFRALRDTWGVAAALSTRAALAMARGNLEAMRGNALEARGHFIALGDAWGQLKATEVLSVLAEINADYELAAGLHREGLRIAESLELWSEVSRKLSGLGRIALLAERLTEAEELHWRALRLSVDQGNRPVEQFAELGLALGARRQGRLDIAEEHLRPWREWNRSRGAFTGLALVLAELGFIAEQRGDAAAALSLHQDCLTTARVTGDSRAVALALEGLAGAHTLAGRYTRAARLLGTAAETRTRSGAPLPPAERRDVERISARISAALGEDAFRAGLAAGAARDHETAAHEEERFASDPGSVPR</sequence>
<name>A0A2T7SZ23_9ACTN</name>
<dbReference type="InterPro" id="IPR027417">
    <property type="entry name" value="P-loop_NTPase"/>
</dbReference>
<dbReference type="Pfam" id="PF03704">
    <property type="entry name" value="BTAD"/>
    <property type="match status" value="1"/>
</dbReference>
<dbReference type="Gene3D" id="3.40.50.300">
    <property type="entry name" value="P-loop containing nucleotide triphosphate hydrolases"/>
    <property type="match status" value="1"/>
</dbReference>
<dbReference type="Pfam" id="PF25872">
    <property type="entry name" value="HTH_77"/>
    <property type="match status" value="1"/>
</dbReference>
<comment type="similarity">
    <text evidence="1">Belongs to the AfsR/DnrI/RedD regulatory family.</text>
</comment>
<dbReference type="Gene3D" id="1.10.10.10">
    <property type="entry name" value="Winged helix-like DNA-binding domain superfamily/Winged helix DNA-binding domain"/>
    <property type="match status" value="1"/>
</dbReference>
<dbReference type="InterPro" id="IPR016032">
    <property type="entry name" value="Sig_transdc_resp-reg_C-effctor"/>
</dbReference>
<dbReference type="OrthoDB" id="499349at2"/>
<dbReference type="Gene3D" id="1.25.40.10">
    <property type="entry name" value="Tetratricopeptide repeat domain"/>
    <property type="match status" value="2"/>
</dbReference>
<dbReference type="InterPro" id="IPR001867">
    <property type="entry name" value="OmpR/PhoB-type_DNA-bd"/>
</dbReference>
<feature type="DNA-binding region" description="OmpR/PhoB-type" evidence="4">
    <location>
        <begin position="1"/>
        <end position="97"/>
    </location>
</feature>
<evidence type="ECO:0000256" key="2">
    <source>
        <dbReference type="ARBA" id="ARBA00023012"/>
    </source>
</evidence>
<comment type="caution">
    <text evidence="7">The sequence shown here is derived from an EMBL/GenBank/DDBJ whole genome shotgun (WGS) entry which is preliminary data.</text>
</comment>
<protein>
    <submittedName>
        <fullName evidence="7">ATPase</fullName>
    </submittedName>
</protein>
<keyword evidence="8" id="KW-1185">Reference proteome</keyword>
<dbReference type="SUPFAM" id="SSF46894">
    <property type="entry name" value="C-terminal effector domain of the bipartite response regulators"/>
    <property type="match status" value="1"/>
</dbReference>
<reference evidence="7 8" key="1">
    <citation type="submission" date="2013-12" db="EMBL/GenBank/DDBJ databases">
        <title>Annotated genome of Streptomyces scopuliridis.</title>
        <authorList>
            <person name="Olson J.B."/>
        </authorList>
    </citation>
    <scope>NUCLEOTIDE SEQUENCE [LARGE SCALE GENOMIC DNA]</scope>
    <source>
        <strain evidence="7 8">RB72</strain>
    </source>
</reference>
<dbReference type="RefSeq" id="WP_030352171.1">
    <property type="nucleotide sequence ID" value="NZ_AZSP01000264.1"/>
</dbReference>
<dbReference type="Proteomes" id="UP000245992">
    <property type="component" value="Unassembled WGS sequence"/>
</dbReference>
<feature type="domain" description="OmpR/PhoB-type" evidence="6">
    <location>
        <begin position="1"/>
        <end position="97"/>
    </location>
</feature>
<keyword evidence="2" id="KW-0902">Two-component regulatory system</keyword>
<dbReference type="PROSITE" id="PS51755">
    <property type="entry name" value="OMPR_PHOB"/>
    <property type="match status" value="1"/>
</dbReference>
<dbReference type="GO" id="GO:0003677">
    <property type="term" value="F:DNA binding"/>
    <property type="evidence" value="ECO:0007669"/>
    <property type="project" value="UniProtKB-UniRule"/>
</dbReference>
<dbReference type="InterPro" id="IPR011990">
    <property type="entry name" value="TPR-like_helical_dom_sf"/>
</dbReference>
<dbReference type="InterPro" id="IPR058852">
    <property type="entry name" value="HTH_77"/>
</dbReference>
<feature type="region of interest" description="Disordered" evidence="5">
    <location>
        <begin position="1062"/>
        <end position="1087"/>
    </location>
</feature>
<dbReference type="SMART" id="SM01043">
    <property type="entry name" value="BTAD"/>
    <property type="match status" value="1"/>
</dbReference>
<dbReference type="InterPro" id="IPR005158">
    <property type="entry name" value="BTAD"/>
</dbReference>
<keyword evidence="3 4" id="KW-0238">DNA-binding</keyword>
<feature type="compositionally biased region" description="Basic and acidic residues" evidence="5">
    <location>
        <begin position="1065"/>
        <end position="1079"/>
    </location>
</feature>
<evidence type="ECO:0000256" key="3">
    <source>
        <dbReference type="ARBA" id="ARBA00023125"/>
    </source>
</evidence>
<organism evidence="7 8">
    <name type="scientific">Streptomyces scopuliridis RB72</name>
    <dbReference type="NCBI Taxonomy" id="1440053"/>
    <lineage>
        <taxon>Bacteria</taxon>
        <taxon>Bacillati</taxon>
        <taxon>Actinomycetota</taxon>
        <taxon>Actinomycetes</taxon>
        <taxon>Kitasatosporales</taxon>
        <taxon>Streptomycetaceae</taxon>
        <taxon>Streptomyces</taxon>
    </lineage>
</organism>
<evidence type="ECO:0000256" key="1">
    <source>
        <dbReference type="ARBA" id="ARBA00005820"/>
    </source>
</evidence>
<dbReference type="CDD" id="cd15831">
    <property type="entry name" value="BTAD"/>
    <property type="match status" value="1"/>
</dbReference>
<dbReference type="SUPFAM" id="SSF48452">
    <property type="entry name" value="TPR-like"/>
    <property type="match status" value="3"/>
</dbReference>
<gene>
    <name evidence="7" type="ORF">Y717_19800</name>
</gene>
<dbReference type="STRING" id="1440053.GCA_000718095_03090"/>